<dbReference type="OrthoDB" id="129814at2"/>
<organism evidence="9 10">
    <name type="scientific">Hyella patelloides LEGE 07179</name>
    <dbReference type="NCBI Taxonomy" id="945734"/>
    <lineage>
        <taxon>Bacteria</taxon>
        <taxon>Bacillati</taxon>
        <taxon>Cyanobacteriota</taxon>
        <taxon>Cyanophyceae</taxon>
        <taxon>Pleurocapsales</taxon>
        <taxon>Hyellaceae</taxon>
        <taxon>Hyella</taxon>
    </lineage>
</organism>
<dbReference type="Gene3D" id="3.30.920.30">
    <property type="entry name" value="Hypothetical protein"/>
    <property type="match status" value="1"/>
</dbReference>
<evidence type="ECO:0000313" key="10">
    <source>
        <dbReference type="Proteomes" id="UP000320055"/>
    </source>
</evidence>
<accession>A0A563VU66</accession>
<evidence type="ECO:0000256" key="4">
    <source>
        <dbReference type="ARBA" id="ARBA00022759"/>
    </source>
</evidence>
<evidence type="ECO:0000256" key="5">
    <source>
        <dbReference type="ARBA" id="ARBA00022801"/>
    </source>
</evidence>
<keyword evidence="3" id="KW-0540">Nuclease</keyword>
<keyword evidence="4" id="KW-0255">Endonuclease</keyword>
<evidence type="ECO:0000256" key="2">
    <source>
        <dbReference type="ARBA" id="ARBA00022649"/>
    </source>
</evidence>
<dbReference type="AlphaFoldDB" id="A0A563VU66"/>
<dbReference type="Pfam" id="PF07927">
    <property type="entry name" value="HicA_toxin"/>
    <property type="match status" value="1"/>
</dbReference>
<evidence type="ECO:0000256" key="6">
    <source>
        <dbReference type="ARBA" id="ARBA00022884"/>
    </source>
</evidence>
<dbReference type="EMBL" id="CAACVJ010000224">
    <property type="protein sequence ID" value="VEP14990.1"/>
    <property type="molecule type" value="Genomic_DNA"/>
</dbReference>
<keyword evidence="5" id="KW-0378">Hydrolase</keyword>
<dbReference type="GO" id="GO:0003729">
    <property type="term" value="F:mRNA binding"/>
    <property type="evidence" value="ECO:0007669"/>
    <property type="project" value="InterPro"/>
</dbReference>
<dbReference type="InterPro" id="IPR012933">
    <property type="entry name" value="HicA_mRNA_interferase"/>
</dbReference>
<evidence type="ECO:0000256" key="7">
    <source>
        <dbReference type="ARBA" id="ARBA00023016"/>
    </source>
</evidence>
<evidence type="ECO:0008006" key="11">
    <source>
        <dbReference type="Google" id="ProtNLM"/>
    </source>
</evidence>
<name>A0A563VU66_9CYAN</name>
<dbReference type="Proteomes" id="UP000320055">
    <property type="component" value="Unassembled WGS sequence"/>
</dbReference>
<dbReference type="RefSeq" id="WP_144865192.1">
    <property type="nucleotide sequence ID" value="NZ_LR213790.1"/>
</dbReference>
<evidence type="ECO:0000256" key="1">
    <source>
        <dbReference type="ARBA" id="ARBA00006620"/>
    </source>
</evidence>
<sequence>MSKRDKLWQKANSSPQNLTFNEFETLLEQSGWKFSRQKGSHRLWYSPNGQPLPIQPRKDGKAKPYQVQQFIKYQQEEE</sequence>
<keyword evidence="6" id="KW-0694">RNA-binding</keyword>
<dbReference type="InterPro" id="IPR038570">
    <property type="entry name" value="HicA_sf"/>
</dbReference>
<dbReference type="GO" id="GO:0004519">
    <property type="term" value="F:endonuclease activity"/>
    <property type="evidence" value="ECO:0007669"/>
    <property type="project" value="UniProtKB-KW"/>
</dbReference>
<protein>
    <recommendedName>
        <fullName evidence="11">YcfA family protein</fullName>
    </recommendedName>
</protein>
<dbReference type="SUPFAM" id="SSF54786">
    <property type="entry name" value="YcfA/nrd intein domain"/>
    <property type="match status" value="1"/>
</dbReference>
<comment type="similarity">
    <text evidence="1">Belongs to the HicA mRNA interferase family.</text>
</comment>
<evidence type="ECO:0000256" key="8">
    <source>
        <dbReference type="SAM" id="MobiDB-lite"/>
    </source>
</evidence>
<keyword evidence="2" id="KW-1277">Toxin-antitoxin system</keyword>
<reference evidence="9 10" key="1">
    <citation type="submission" date="2019-01" db="EMBL/GenBank/DDBJ databases">
        <authorList>
            <person name="Brito A."/>
        </authorList>
    </citation>
    <scope>NUCLEOTIDE SEQUENCE [LARGE SCALE GENOMIC DNA]</scope>
    <source>
        <strain evidence="9">1</strain>
    </source>
</reference>
<gene>
    <name evidence="9" type="ORF">H1P_300012</name>
</gene>
<keyword evidence="10" id="KW-1185">Reference proteome</keyword>
<proteinExistence type="inferred from homology"/>
<keyword evidence="7" id="KW-0346">Stress response</keyword>
<dbReference type="GO" id="GO:0016787">
    <property type="term" value="F:hydrolase activity"/>
    <property type="evidence" value="ECO:0007669"/>
    <property type="project" value="UniProtKB-KW"/>
</dbReference>
<feature type="region of interest" description="Disordered" evidence="8">
    <location>
        <begin position="44"/>
        <end position="65"/>
    </location>
</feature>
<evidence type="ECO:0000313" key="9">
    <source>
        <dbReference type="EMBL" id="VEP14990.1"/>
    </source>
</evidence>
<evidence type="ECO:0000256" key="3">
    <source>
        <dbReference type="ARBA" id="ARBA00022722"/>
    </source>
</evidence>